<dbReference type="GO" id="GO:0009847">
    <property type="term" value="P:spore germination"/>
    <property type="evidence" value="ECO:0007669"/>
    <property type="project" value="InterPro"/>
</dbReference>
<evidence type="ECO:0000259" key="1">
    <source>
        <dbReference type="Pfam" id="PF14620"/>
    </source>
</evidence>
<name>A0A1Z5HQ45_9FIRM</name>
<accession>A0A1Z5HQ45</accession>
<dbReference type="InterPro" id="IPR014239">
    <property type="entry name" value="YpeB_PepSY1-2"/>
</dbReference>
<dbReference type="Proteomes" id="UP000197032">
    <property type="component" value="Unassembled WGS sequence"/>
</dbReference>
<evidence type="ECO:0000259" key="2">
    <source>
        <dbReference type="Pfam" id="PF20769"/>
    </source>
</evidence>
<comment type="caution">
    <text evidence="3">The sequence shown here is derived from an EMBL/GenBank/DDBJ whole genome shotgun (WGS) entry which is preliminary data.</text>
</comment>
<evidence type="ECO:0000313" key="4">
    <source>
        <dbReference type="Proteomes" id="UP000197032"/>
    </source>
</evidence>
<evidence type="ECO:0000313" key="3">
    <source>
        <dbReference type="EMBL" id="GAW91634.1"/>
    </source>
</evidence>
<keyword evidence="4" id="KW-1185">Reference proteome</keyword>
<organism evidence="3 4">
    <name type="scientific">Calderihabitans maritimus</name>
    <dbReference type="NCBI Taxonomy" id="1246530"/>
    <lineage>
        <taxon>Bacteria</taxon>
        <taxon>Bacillati</taxon>
        <taxon>Bacillota</taxon>
        <taxon>Clostridia</taxon>
        <taxon>Neomoorellales</taxon>
        <taxon>Calderihabitantaceae</taxon>
        <taxon>Calderihabitans</taxon>
    </lineage>
</organism>
<dbReference type="RefSeq" id="WP_192868060.1">
    <property type="nucleotide sequence ID" value="NZ_BDGJ01000023.1"/>
</dbReference>
<reference evidence="4" key="1">
    <citation type="journal article" date="2017" name="Appl. Environ. Microbiol.">
        <title>Genomic analysis of Calderihabitans maritimus KKC1, a thermophilic hydrogenogenic carboxydotrophic bacterium isolated from marine sediment.</title>
        <authorList>
            <person name="Omae K."/>
            <person name="Yoneda Y."/>
            <person name="Fukuyama Y."/>
            <person name="Yoshida T."/>
            <person name="Sako Y."/>
        </authorList>
    </citation>
    <scope>NUCLEOTIDE SEQUENCE [LARGE SCALE GENOMIC DNA]</scope>
    <source>
        <strain evidence="4">KKC1</strain>
    </source>
</reference>
<dbReference type="EMBL" id="BDGJ01000023">
    <property type="protein sequence ID" value="GAW91634.1"/>
    <property type="molecule type" value="Genomic_DNA"/>
</dbReference>
<feature type="domain" description="Sporulation protein YpeB N-terminal" evidence="2">
    <location>
        <begin position="34"/>
        <end position="168"/>
    </location>
</feature>
<gene>
    <name evidence="3" type="ORF">KKC1_07950</name>
</gene>
<proteinExistence type="predicted"/>
<feature type="domain" description="Sporulation protein YpeB PepSY1 and PepSY2" evidence="1">
    <location>
        <begin position="187"/>
        <end position="386"/>
    </location>
</feature>
<dbReference type="NCBIfam" id="TIGR02889">
    <property type="entry name" value="spore_YpeB"/>
    <property type="match status" value="1"/>
</dbReference>
<sequence length="462" mass="52050">MKKKRWTGAALLTALLLISLASVGFWGYQQYQARTRLQTLLNNKYQRAFYELINNVENLQILLAKGLVSGSPDQNVILFTDIWYEANSAQSNLNQLPLGQPVISRTAKFLTQTGDYALALVKQQVTGRPVGDKDWLQLEELHARAVRLTQELHELENKAARGLLAWSEIQRNLPRKLPKGGPAPAPEEFRSIEEEVLKDLPTLIYDGPFADHIQRRQPQGLTGEKISREEARKTVREIALRFADVPNQNNWMVRLTGTVSGVIPAYSVEMFSPGAPDGQKIIMDISQTGGHVVWMVNTRSIAEASLSTEEALQRAKKFLAERGFKNMVPTYSSAEQNVATIAFAYKQNEVVIYPDLIKVQVALDNGQVIGFESLGYLMAHRPRELPQPRITEEEAARFLNPRLKIENSRLAVIPLETKKEVLCYEFKGRLNTDTFLIYINALTGEEEKILQLVNTPNGKLTL</sequence>
<dbReference type="InterPro" id="IPR048402">
    <property type="entry name" value="YpeB_N"/>
</dbReference>
<dbReference type="AlphaFoldDB" id="A0A1Z5HQ45"/>
<dbReference type="Pfam" id="PF20769">
    <property type="entry name" value="YPEB_N"/>
    <property type="match status" value="1"/>
</dbReference>
<protein>
    <submittedName>
        <fullName evidence="3">Spore germination YpeB</fullName>
    </submittedName>
</protein>
<dbReference type="Pfam" id="PF14620">
    <property type="entry name" value="YPEB_PepSY1-2"/>
    <property type="match status" value="1"/>
</dbReference>